<evidence type="ECO:0000259" key="15">
    <source>
        <dbReference type="Pfam" id="PF07715"/>
    </source>
</evidence>
<dbReference type="GO" id="GO:0015344">
    <property type="term" value="F:siderophore uptake transmembrane transporter activity"/>
    <property type="evidence" value="ECO:0007669"/>
    <property type="project" value="TreeGrafter"/>
</dbReference>
<keyword evidence="8" id="KW-0406">Ion transport</keyword>
<keyword evidence="4" id="KW-0410">Iron transport</keyword>
<evidence type="ECO:0000256" key="4">
    <source>
        <dbReference type="ARBA" id="ARBA00022496"/>
    </source>
</evidence>
<dbReference type="CDD" id="cd01347">
    <property type="entry name" value="ligand_gated_channel"/>
    <property type="match status" value="1"/>
</dbReference>
<comment type="similarity">
    <text evidence="12 13">Belongs to the TonB-dependent receptor family.</text>
</comment>
<feature type="domain" description="TonB-dependent receptor plug" evidence="15">
    <location>
        <begin position="48"/>
        <end position="155"/>
    </location>
</feature>
<organism evidence="16 17">
    <name type="scientific">Flavobacterium sufflavum</name>
    <dbReference type="NCBI Taxonomy" id="1921138"/>
    <lineage>
        <taxon>Bacteria</taxon>
        <taxon>Pseudomonadati</taxon>
        <taxon>Bacteroidota</taxon>
        <taxon>Flavobacteriia</taxon>
        <taxon>Flavobacteriales</taxon>
        <taxon>Flavobacteriaceae</taxon>
        <taxon>Flavobacterium</taxon>
    </lineage>
</organism>
<dbReference type="SUPFAM" id="SSF56935">
    <property type="entry name" value="Porins"/>
    <property type="match status" value="1"/>
</dbReference>
<name>A0A3S2XIB7_9FLAO</name>
<evidence type="ECO:0000256" key="13">
    <source>
        <dbReference type="RuleBase" id="RU003357"/>
    </source>
</evidence>
<sequence>MILNTKTAFKLILLLILFSCSAVFGQIKKDTVSLSELVLMNSPIRNSIQHTAAAVSIITEKEINQADGVILTPILNKIPGVSMQQGALNTNRITIRGIGARTQYGTSRIKAYFEGIPLSNAEGETALEDIDLEVLGGIEIIKGPNSTSFGAGLGGIISLRAKQLDTATSFGKTGTTFGSFGLTKQILSAGYSDSQSSVFANYSNLQQDGYRANSDYNRQSLNLFGKQILSKKSTLSFFGIATRLKAFIPSSISETAFNVKPESAAATWLASKGFESYDRLLAGIGFEHQFSENWSADISLFTNLKNAYEARPFDILEEKTNALGFRAKVNYAAFLFSLPNTISVGTEFMTENYGFSLFKNLYQSHPGQGSIQGDRFSEMEQKRGYWNGFVQMETKLSNKFNLESGLAFNSTHYSQEDIFVSDVNTKQKYTFGTVWSPRLGLSYKIDNSKNVYVSLSKGFSIPSVAETLTAEGQINTDLKSEKGINYEIGFKANFLEKKLYTELILYSTQINNLLVARRIAEDQYVGINAGESSHKGIEFLLNYKFEPNSNIQLNPYFSATVNRFKFKDFVDNDKDFSGKFLPAVPNTQFNFGLDVVSAMGLNFNASYRLTDKMYLDDANSKETDGYQLLDVKAVYAFLILKKVKMEINLGVQNVLNEKYAASVLPNAVGFGTAPARYYYPGNPVNYYGGFNVVYAFN</sequence>
<keyword evidence="11 12" id="KW-0998">Cell outer membrane</keyword>
<dbReference type="EMBL" id="SACJ01000004">
    <property type="protein sequence ID" value="RVT76452.1"/>
    <property type="molecule type" value="Genomic_DNA"/>
</dbReference>
<reference evidence="16 17" key="1">
    <citation type="submission" date="2019-01" db="EMBL/GenBank/DDBJ databases">
        <authorList>
            <person name="Chen W.-M."/>
        </authorList>
    </citation>
    <scope>NUCLEOTIDE SEQUENCE [LARGE SCALE GENOMIC DNA]</scope>
    <source>
        <strain evidence="16 17">BBQ-12</strain>
    </source>
</reference>
<dbReference type="AlphaFoldDB" id="A0A3S2XIB7"/>
<keyword evidence="17" id="KW-1185">Reference proteome</keyword>
<evidence type="ECO:0000256" key="11">
    <source>
        <dbReference type="ARBA" id="ARBA00023237"/>
    </source>
</evidence>
<evidence type="ECO:0000256" key="3">
    <source>
        <dbReference type="ARBA" id="ARBA00022452"/>
    </source>
</evidence>
<dbReference type="RefSeq" id="WP_128194402.1">
    <property type="nucleotide sequence ID" value="NZ_SACJ01000004.1"/>
</dbReference>
<dbReference type="Pfam" id="PF00593">
    <property type="entry name" value="TonB_dep_Rec_b-barrel"/>
    <property type="match status" value="1"/>
</dbReference>
<dbReference type="PANTHER" id="PTHR32552:SF68">
    <property type="entry name" value="FERRICHROME OUTER MEMBRANE TRANSPORTER_PHAGE RECEPTOR"/>
    <property type="match status" value="1"/>
</dbReference>
<evidence type="ECO:0000313" key="16">
    <source>
        <dbReference type="EMBL" id="RVT76452.1"/>
    </source>
</evidence>
<dbReference type="PROSITE" id="PS52016">
    <property type="entry name" value="TONB_DEPENDENT_REC_3"/>
    <property type="match status" value="1"/>
</dbReference>
<dbReference type="Gene3D" id="2.170.130.10">
    <property type="entry name" value="TonB-dependent receptor, plug domain"/>
    <property type="match status" value="1"/>
</dbReference>
<comment type="caution">
    <text evidence="16">The sequence shown here is derived from an EMBL/GenBank/DDBJ whole genome shotgun (WGS) entry which is preliminary data.</text>
</comment>
<dbReference type="OrthoDB" id="9782587at2"/>
<dbReference type="InterPro" id="IPR000531">
    <property type="entry name" value="Beta-barrel_TonB"/>
</dbReference>
<evidence type="ECO:0000259" key="14">
    <source>
        <dbReference type="Pfam" id="PF00593"/>
    </source>
</evidence>
<evidence type="ECO:0000256" key="8">
    <source>
        <dbReference type="ARBA" id="ARBA00023065"/>
    </source>
</evidence>
<evidence type="ECO:0000256" key="10">
    <source>
        <dbReference type="ARBA" id="ARBA00023136"/>
    </source>
</evidence>
<dbReference type="Gene3D" id="2.40.170.20">
    <property type="entry name" value="TonB-dependent receptor, beta-barrel domain"/>
    <property type="match status" value="1"/>
</dbReference>
<evidence type="ECO:0000256" key="6">
    <source>
        <dbReference type="ARBA" id="ARBA00022729"/>
    </source>
</evidence>
<evidence type="ECO:0000256" key="12">
    <source>
        <dbReference type="PROSITE-ProRule" id="PRU01360"/>
    </source>
</evidence>
<accession>A0A3S2XIB7</accession>
<feature type="domain" description="TonB-dependent receptor-like beta-barrel" evidence="14">
    <location>
        <begin position="263"/>
        <end position="654"/>
    </location>
</feature>
<gene>
    <name evidence="16" type="ORF">EOD40_08060</name>
</gene>
<dbReference type="InterPro" id="IPR037066">
    <property type="entry name" value="Plug_dom_sf"/>
</dbReference>
<evidence type="ECO:0000256" key="1">
    <source>
        <dbReference type="ARBA" id="ARBA00004571"/>
    </source>
</evidence>
<keyword evidence="2 12" id="KW-0813">Transport</keyword>
<dbReference type="InterPro" id="IPR039426">
    <property type="entry name" value="TonB-dep_rcpt-like"/>
</dbReference>
<evidence type="ECO:0000256" key="5">
    <source>
        <dbReference type="ARBA" id="ARBA00022692"/>
    </source>
</evidence>
<dbReference type="InterPro" id="IPR012910">
    <property type="entry name" value="Plug_dom"/>
</dbReference>
<evidence type="ECO:0000256" key="7">
    <source>
        <dbReference type="ARBA" id="ARBA00023004"/>
    </source>
</evidence>
<dbReference type="Proteomes" id="UP000285211">
    <property type="component" value="Unassembled WGS sequence"/>
</dbReference>
<dbReference type="PANTHER" id="PTHR32552">
    <property type="entry name" value="FERRICHROME IRON RECEPTOR-RELATED"/>
    <property type="match status" value="1"/>
</dbReference>
<protein>
    <submittedName>
        <fullName evidence="16">TonB-dependent receptor</fullName>
    </submittedName>
</protein>
<dbReference type="InterPro" id="IPR036942">
    <property type="entry name" value="Beta-barrel_TonB_sf"/>
</dbReference>
<keyword evidence="9 13" id="KW-0798">TonB box</keyword>
<dbReference type="GO" id="GO:0009279">
    <property type="term" value="C:cell outer membrane"/>
    <property type="evidence" value="ECO:0007669"/>
    <property type="project" value="UniProtKB-SubCell"/>
</dbReference>
<evidence type="ECO:0000256" key="2">
    <source>
        <dbReference type="ARBA" id="ARBA00022448"/>
    </source>
</evidence>
<keyword evidence="7" id="KW-0408">Iron</keyword>
<keyword evidence="10 12" id="KW-0472">Membrane</keyword>
<evidence type="ECO:0000256" key="9">
    <source>
        <dbReference type="ARBA" id="ARBA00023077"/>
    </source>
</evidence>
<proteinExistence type="inferred from homology"/>
<keyword evidence="5 12" id="KW-0812">Transmembrane</keyword>
<keyword evidence="6" id="KW-0732">Signal</keyword>
<keyword evidence="16" id="KW-0675">Receptor</keyword>
<comment type="subcellular location">
    <subcellularLocation>
        <location evidence="1 12">Cell outer membrane</location>
        <topology evidence="1 12">Multi-pass membrane protein</topology>
    </subcellularLocation>
</comment>
<dbReference type="Pfam" id="PF07715">
    <property type="entry name" value="Plug"/>
    <property type="match status" value="1"/>
</dbReference>
<evidence type="ECO:0000313" key="17">
    <source>
        <dbReference type="Proteomes" id="UP000285211"/>
    </source>
</evidence>
<keyword evidence="3 12" id="KW-1134">Transmembrane beta strand</keyword>